<feature type="coiled-coil region" evidence="1">
    <location>
        <begin position="79"/>
        <end position="106"/>
    </location>
</feature>
<keyword evidence="1" id="KW-0175">Coiled coil</keyword>
<reference evidence="3" key="1">
    <citation type="submission" date="2022-08" db="EMBL/GenBank/DDBJ databases">
        <title>Genome sequencing of akame (Lates japonicus).</title>
        <authorList>
            <person name="Hashiguchi Y."/>
            <person name="Takahashi H."/>
        </authorList>
    </citation>
    <scope>NUCLEOTIDE SEQUENCE</scope>
    <source>
        <strain evidence="3">Kochi</strain>
    </source>
</reference>
<evidence type="ECO:0000313" key="4">
    <source>
        <dbReference type="Proteomes" id="UP001279410"/>
    </source>
</evidence>
<gene>
    <name evidence="3" type="ORF">AKAME5_000866500</name>
</gene>
<feature type="compositionally biased region" description="Acidic residues" evidence="2">
    <location>
        <begin position="150"/>
        <end position="159"/>
    </location>
</feature>
<dbReference type="AlphaFoldDB" id="A0AAD3MLD5"/>
<proteinExistence type="predicted"/>
<dbReference type="Proteomes" id="UP001279410">
    <property type="component" value="Unassembled WGS sequence"/>
</dbReference>
<sequence>MVQGQVRAHARVQRRGKRVDTSLTNGEFLHSAEEYTEPYSGGSSCLPASSQPCSVANVHFLSPVALAYRSLQLKQTCRMDSLVREMQDLRNCLQRTKAELAEVKKQGVQNSKRAECLAEGLVMVRGRLTAASQHRAGELGGTGPLTSQSLDDDGKEDGG</sequence>
<dbReference type="EMBL" id="BRZM01000024">
    <property type="protein sequence ID" value="GLD56305.1"/>
    <property type="molecule type" value="Genomic_DNA"/>
</dbReference>
<name>A0AAD3MLD5_LATJO</name>
<keyword evidence="4" id="KW-1185">Reference proteome</keyword>
<evidence type="ECO:0000313" key="3">
    <source>
        <dbReference type="EMBL" id="GLD56305.1"/>
    </source>
</evidence>
<accession>A0AAD3MLD5</accession>
<protein>
    <submittedName>
        <fullName evidence="3">Uncharacterized protein</fullName>
    </submittedName>
</protein>
<organism evidence="3 4">
    <name type="scientific">Lates japonicus</name>
    <name type="common">Japanese lates</name>
    <dbReference type="NCBI Taxonomy" id="270547"/>
    <lineage>
        <taxon>Eukaryota</taxon>
        <taxon>Metazoa</taxon>
        <taxon>Chordata</taxon>
        <taxon>Craniata</taxon>
        <taxon>Vertebrata</taxon>
        <taxon>Euteleostomi</taxon>
        <taxon>Actinopterygii</taxon>
        <taxon>Neopterygii</taxon>
        <taxon>Teleostei</taxon>
        <taxon>Neoteleostei</taxon>
        <taxon>Acanthomorphata</taxon>
        <taxon>Carangaria</taxon>
        <taxon>Carangaria incertae sedis</taxon>
        <taxon>Centropomidae</taxon>
        <taxon>Lates</taxon>
    </lineage>
</organism>
<comment type="caution">
    <text evidence="3">The sequence shown here is derived from an EMBL/GenBank/DDBJ whole genome shotgun (WGS) entry which is preliminary data.</text>
</comment>
<feature type="region of interest" description="Disordered" evidence="2">
    <location>
        <begin position="134"/>
        <end position="159"/>
    </location>
</feature>
<evidence type="ECO:0000256" key="1">
    <source>
        <dbReference type="SAM" id="Coils"/>
    </source>
</evidence>
<evidence type="ECO:0000256" key="2">
    <source>
        <dbReference type="SAM" id="MobiDB-lite"/>
    </source>
</evidence>